<keyword evidence="14" id="KW-0732">Signal</keyword>
<dbReference type="Pfam" id="PF02931">
    <property type="entry name" value="Neur_chan_LBD"/>
    <property type="match status" value="1"/>
</dbReference>
<dbReference type="FunFam" id="2.70.170.10:FF:000030">
    <property type="entry name" value="AcetylCholine Receptor"/>
    <property type="match status" value="1"/>
</dbReference>
<feature type="transmembrane region" description="Helical" evidence="14">
    <location>
        <begin position="236"/>
        <end position="259"/>
    </location>
</feature>
<keyword evidence="8" id="KW-1015">Disulfide bond</keyword>
<evidence type="ECO:0000313" key="18">
    <source>
        <dbReference type="EMBL" id="PFX30670.1"/>
    </source>
</evidence>
<keyword evidence="7 14" id="KW-0472">Membrane</keyword>
<dbReference type="PRINTS" id="PR00254">
    <property type="entry name" value="NICOTINICR"/>
</dbReference>
<evidence type="ECO:0000259" key="16">
    <source>
        <dbReference type="Pfam" id="PF02931"/>
    </source>
</evidence>
<dbReference type="Gene3D" id="1.20.58.390">
    <property type="entry name" value="Neurotransmitter-gated ion-channel transmembrane domain"/>
    <property type="match status" value="2"/>
</dbReference>
<dbReference type="InterPro" id="IPR036734">
    <property type="entry name" value="Neur_chan_lig-bd_sf"/>
</dbReference>
<dbReference type="InterPro" id="IPR002394">
    <property type="entry name" value="Nicotinic_acetylcholine_rcpt"/>
</dbReference>
<feature type="domain" description="Neurotransmitter-gated ion-channel ligand-binding" evidence="16">
    <location>
        <begin position="27"/>
        <end position="232"/>
    </location>
</feature>
<feature type="transmembrane region" description="Helical" evidence="14">
    <location>
        <begin position="266"/>
        <end position="283"/>
    </location>
</feature>
<evidence type="ECO:0000256" key="15">
    <source>
        <dbReference type="SAM" id="MobiDB-lite"/>
    </source>
</evidence>
<evidence type="ECO:0000256" key="3">
    <source>
        <dbReference type="ARBA" id="ARBA00022692"/>
    </source>
</evidence>
<dbReference type="GO" id="GO:0004888">
    <property type="term" value="F:transmembrane signaling receptor activity"/>
    <property type="evidence" value="ECO:0007669"/>
    <property type="project" value="InterPro"/>
</dbReference>
<evidence type="ECO:0000256" key="4">
    <source>
        <dbReference type="ARBA" id="ARBA00022989"/>
    </source>
</evidence>
<accession>A0A2B4SP65</accession>
<feature type="signal peptide" evidence="14">
    <location>
        <begin position="1"/>
        <end position="21"/>
    </location>
</feature>
<dbReference type="GO" id="GO:0045211">
    <property type="term" value="C:postsynaptic membrane"/>
    <property type="evidence" value="ECO:0007669"/>
    <property type="project" value="InterPro"/>
</dbReference>
<keyword evidence="6 14" id="KW-0406">Ion transport</keyword>
<dbReference type="InterPro" id="IPR006201">
    <property type="entry name" value="Neur_channel"/>
</dbReference>
<evidence type="ECO:0000259" key="17">
    <source>
        <dbReference type="Pfam" id="PF02932"/>
    </source>
</evidence>
<dbReference type="Pfam" id="PF02932">
    <property type="entry name" value="Neur_chan_memb"/>
    <property type="match status" value="1"/>
</dbReference>
<dbReference type="InterPro" id="IPR038050">
    <property type="entry name" value="Neuro_actylchol_rec"/>
</dbReference>
<keyword evidence="10" id="KW-0325">Glycoprotein</keyword>
<feature type="region of interest" description="Disordered" evidence="15">
    <location>
        <begin position="356"/>
        <end position="377"/>
    </location>
</feature>
<feature type="chain" id="PRO_5022269473" evidence="14">
    <location>
        <begin position="22"/>
        <end position="464"/>
    </location>
</feature>
<evidence type="ECO:0000256" key="6">
    <source>
        <dbReference type="ARBA" id="ARBA00023065"/>
    </source>
</evidence>
<keyword evidence="1 14" id="KW-0813">Transport</keyword>
<evidence type="ECO:0000256" key="11">
    <source>
        <dbReference type="ARBA" id="ARBA00023286"/>
    </source>
</evidence>
<evidence type="ECO:0000256" key="7">
    <source>
        <dbReference type="ARBA" id="ARBA00023136"/>
    </source>
</evidence>
<dbReference type="PANTHER" id="PTHR18945">
    <property type="entry name" value="NEUROTRANSMITTER GATED ION CHANNEL"/>
    <property type="match status" value="1"/>
</dbReference>
<dbReference type="InterPro" id="IPR006202">
    <property type="entry name" value="Neur_chan_lig-bd"/>
</dbReference>
<dbReference type="FunFam" id="1.20.58.390:FF:000043">
    <property type="entry name" value="AcetylCholine Receptor"/>
    <property type="match status" value="1"/>
</dbReference>
<name>A0A2B4SP65_STYPI</name>
<keyword evidence="4 14" id="KW-1133">Transmembrane helix</keyword>
<keyword evidence="19" id="KW-1185">Reference proteome</keyword>
<keyword evidence="11" id="KW-1071">Ligand-gated ion channel</keyword>
<evidence type="ECO:0000256" key="9">
    <source>
        <dbReference type="ARBA" id="ARBA00023170"/>
    </source>
</evidence>
<keyword evidence="2" id="KW-1003">Cell membrane</keyword>
<evidence type="ECO:0000256" key="5">
    <source>
        <dbReference type="ARBA" id="ARBA00023018"/>
    </source>
</evidence>
<comment type="subcellular location">
    <subcellularLocation>
        <location evidence="13">Synaptic cell membrane</location>
        <topology evidence="13">Multi-pass membrane protein</topology>
    </subcellularLocation>
</comment>
<dbReference type="PRINTS" id="PR00252">
    <property type="entry name" value="NRIONCHANNEL"/>
</dbReference>
<dbReference type="InterPro" id="IPR018000">
    <property type="entry name" value="Neurotransmitter_ion_chnl_CS"/>
</dbReference>
<dbReference type="STRING" id="50429.A0A2B4SP65"/>
<proteinExistence type="inferred from homology"/>
<evidence type="ECO:0000256" key="10">
    <source>
        <dbReference type="ARBA" id="ARBA00023180"/>
    </source>
</evidence>
<keyword evidence="5" id="KW-0770">Synapse</keyword>
<dbReference type="Gene3D" id="2.70.170.10">
    <property type="entry name" value="Neurotransmitter-gated ion-channel ligand-binding domain"/>
    <property type="match status" value="1"/>
</dbReference>
<evidence type="ECO:0000256" key="1">
    <source>
        <dbReference type="ARBA" id="ARBA00022448"/>
    </source>
</evidence>
<dbReference type="AlphaFoldDB" id="A0A2B4SP65"/>
<evidence type="ECO:0000313" key="19">
    <source>
        <dbReference type="Proteomes" id="UP000225706"/>
    </source>
</evidence>
<feature type="domain" description="Neurotransmitter-gated ion-channel transmembrane" evidence="17">
    <location>
        <begin position="242"/>
        <end position="453"/>
    </location>
</feature>
<dbReference type="SUPFAM" id="SSF90112">
    <property type="entry name" value="Neurotransmitter-gated ion-channel transmembrane pore"/>
    <property type="match status" value="1"/>
</dbReference>
<evidence type="ECO:0000256" key="14">
    <source>
        <dbReference type="RuleBase" id="RU000687"/>
    </source>
</evidence>
<dbReference type="GO" id="GO:0022848">
    <property type="term" value="F:acetylcholine-gated monoatomic cation-selective channel activity"/>
    <property type="evidence" value="ECO:0007669"/>
    <property type="project" value="InterPro"/>
</dbReference>
<comment type="similarity">
    <text evidence="14">Belongs to the ligand-gated ion channel (TC 1.A.9) family.</text>
</comment>
<dbReference type="CDD" id="cd18997">
    <property type="entry name" value="LGIC_ECD_nAChR"/>
    <property type="match status" value="1"/>
</dbReference>
<protein>
    <submittedName>
        <fullName evidence="18">Neuronal acetylcholine receptor subunit alpha-3</fullName>
    </submittedName>
</protein>
<dbReference type="InterPro" id="IPR036719">
    <property type="entry name" value="Neuro-gated_channel_TM_sf"/>
</dbReference>
<evidence type="ECO:0000256" key="8">
    <source>
        <dbReference type="ARBA" id="ARBA00023157"/>
    </source>
</evidence>
<comment type="caution">
    <text evidence="18">The sequence shown here is derived from an EMBL/GenBank/DDBJ whole genome shotgun (WGS) entry which is preliminary data.</text>
</comment>
<dbReference type="InterPro" id="IPR006029">
    <property type="entry name" value="Neurotrans-gated_channel_TM"/>
</dbReference>
<keyword evidence="9 18" id="KW-0675">Receptor</keyword>
<dbReference type="EMBL" id="LSMT01000047">
    <property type="protein sequence ID" value="PFX30670.1"/>
    <property type="molecule type" value="Genomic_DNA"/>
</dbReference>
<evidence type="ECO:0000256" key="12">
    <source>
        <dbReference type="ARBA" id="ARBA00023303"/>
    </source>
</evidence>
<gene>
    <name evidence="18" type="primary">Chrna3</name>
    <name evidence="18" type="ORF">AWC38_SpisGene4533</name>
</gene>
<evidence type="ECO:0000256" key="13">
    <source>
        <dbReference type="ARBA" id="ARBA00034099"/>
    </source>
</evidence>
<organism evidence="18 19">
    <name type="scientific">Stylophora pistillata</name>
    <name type="common">Smooth cauliflower coral</name>
    <dbReference type="NCBI Taxonomy" id="50429"/>
    <lineage>
        <taxon>Eukaryota</taxon>
        <taxon>Metazoa</taxon>
        <taxon>Cnidaria</taxon>
        <taxon>Anthozoa</taxon>
        <taxon>Hexacorallia</taxon>
        <taxon>Scleractinia</taxon>
        <taxon>Astrocoeniina</taxon>
        <taxon>Pocilloporidae</taxon>
        <taxon>Stylophora</taxon>
    </lineage>
</organism>
<keyword evidence="12 14" id="KW-0407">Ion channel</keyword>
<feature type="transmembrane region" description="Helical" evidence="14">
    <location>
        <begin position="295"/>
        <end position="318"/>
    </location>
</feature>
<dbReference type="OrthoDB" id="5975154at2759"/>
<dbReference type="CDD" id="cd19051">
    <property type="entry name" value="LGIC_TM_cation"/>
    <property type="match status" value="1"/>
</dbReference>
<dbReference type="SUPFAM" id="SSF63712">
    <property type="entry name" value="Nicotinic receptor ligand binding domain-like"/>
    <property type="match status" value="1"/>
</dbReference>
<reference evidence="19" key="1">
    <citation type="journal article" date="2017" name="bioRxiv">
        <title>Comparative analysis of the genomes of Stylophora pistillata and Acropora digitifera provides evidence for extensive differences between species of corals.</title>
        <authorList>
            <person name="Voolstra C.R."/>
            <person name="Li Y."/>
            <person name="Liew Y.J."/>
            <person name="Baumgarten S."/>
            <person name="Zoccola D."/>
            <person name="Flot J.-F."/>
            <person name="Tambutte S."/>
            <person name="Allemand D."/>
            <person name="Aranda M."/>
        </authorList>
    </citation>
    <scope>NUCLEOTIDE SEQUENCE [LARGE SCALE GENOMIC DNA]</scope>
</reference>
<feature type="transmembrane region" description="Helical" evidence="14">
    <location>
        <begin position="439"/>
        <end position="458"/>
    </location>
</feature>
<keyword evidence="3 14" id="KW-0812">Transmembrane</keyword>
<dbReference type="Proteomes" id="UP000225706">
    <property type="component" value="Unassembled WGS sequence"/>
</dbReference>
<evidence type="ECO:0000256" key="2">
    <source>
        <dbReference type="ARBA" id="ARBA00022475"/>
    </source>
</evidence>
<feature type="compositionally biased region" description="Basic and acidic residues" evidence="15">
    <location>
        <begin position="356"/>
        <end position="374"/>
    </location>
</feature>
<dbReference type="PROSITE" id="PS00236">
    <property type="entry name" value="NEUROTR_ION_CHANNEL"/>
    <property type="match status" value="1"/>
</dbReference>
<sequence length="464" mass="53614">MHNVDKLLIACFVFLTEGVLRCCSQERNLTNHLLNTTRYNKRFRPVLHDNHTLGIRHSLILYRIVKVDEKHLKIDLDVRIKMQWKDQNLRWNTSDYGAIRQLNFDGSEIWTPQIILYNNADFDDSDIGSFKATVTYDGNVTWVVPMVTMSSCQINVQNFPLDEQMCKLTFGSWNFDTTKLNIYPGSDTIFTQHYLPNGEWQLISARSERSLMSHFCCKAMVSRVSYVLHIRRLSQFYVTNFIVPCALISVLTLLVFMMPEDTGERMAVGVTILLSLAVFFLMVEEKMPVSENVPLIGKYYCCTIIEVSLALAAMCHVLRFVHHQAHALPDWIKKYILGFLARVVFYRTEQVKAKNEQTPHIRTQTDPKDLRTSRGSEASETAVRVTVNKWRKPLQEKKPEPPAAESRAVKILADSVKEQEKTDELQDEWVLAANVLNRFFMWLFLASVVITLIAVFSVDTRFEN</sequence>